<dbReference type="EMBL" id="OX451736">
    <property type="protein sequence ID" value="CAI8591016.1"/>
    <property type="molecule type" value="Genomic_DNA"/>
</dbReference>
<dbReference type="InterPro" id="IPR000169">
    <property type="entry name" value="Pept_cys_AS"/>
</dbReference>
<evidence type="ECO:0000313" key="8">
    <source>
        <dbReference type="Proteomes" id="UP001157006"/>
    </source>
</evidence>
<dbReference type="Pfam" id="PF00112">
    <property type="entry name" value="Peptidase_C1"/>
    <property type="match status" value="1"/>
</dbReference>
<keyword evidence="4" id="KW-0788">Thiol protease</keyword>
<keyword evidence="3" id="KW-0378">Hydrolase</keyword>
<evidence type="ECO:0000256" key="3">
    <source>
        <dbReference type="ARBA" id="ARBA00022801"/>
    </source>
</evidence>
<reference evidence="7 8" key="1">
    <citation type="submission" date="2023-01" db="EMBL/GenBank/DDBJ databases">
        <authorList>
            <person name="Kreplak J."/>
        </authorList>
    </citation>
    <scope>NUCLEOTIDE SEQUENCE [LARGE SCALE GENOMIC DNA]</scope>
</reference>
<evidence type="ECO:0000256" key="1">
    <source>
        <dbReference type="ARBA" id="ARBA00008455"/>
    </source>
</evidence>
<dbReference type="PANTHER" id="PTHR12411">
    <property type="entry name" value="CYSTEINE PROTEASE FAMILY C1-RELATED"/>
    <property type="match status" value="1"/>
</dbReference>
<dbReference type="SUPFAM" id="SSF54001">
    <property type="entry name" value="Cysteine proteinases"/>
    <property type="match status" value="1"/>
</dbReference>
<evidence type="ECO:0000256" key="4">
    <source>
        <dbReference type="ARBA" id="ARBA00022807"/>
    </source>
</evidence>
<keyword evidence="2" id="KW-0645">Protease</keyword>
<keyword evidence="5" id="KW-1015">Disulfide bond</keyword>
<dbReference type="InterPro" id="IPR013128">
    <property type="entry name" value="Peptidase_C1A"/>
</dbReference>
<dbReference type="Gene3D" id="3.90.70.10">
    <property type="entry name" value="Cysteine proteinases"/>
    <property type="match status" value="1"/>
</dbReference>
<dbReference type="CDD" id="cd02248">
    <property type="entry name" value="Peptidase_C1A"/>
    <property type="match status" value="1"/>
</dbReference>
<dbReference type="InterPro" id="IPR000668">
    <property type="entry name" value="Peptidase_C1A_C"/>
</dbReference>
<dbReference type="Proteomes" id="UP001157006">
    <property type="component" value="Chromosome 1L"/>
</dbReference>
<protein>
    <recommendedName>
        <fullName evidence="6">Peptidase C1A papain C-terminal domain-containing protein</fullName>
    </recommendedName>
</protein>
<accession>A0AAV0YZH8</accession>
<dbReference type="InterPro" id="IPR038765">
    <property type="entry name" value="Papain-like_cys_pep_sf"/>
</dbReference>
<evidence type="ECO:0000259" key="6">
    <source>
        <dbReference type="SMART" id="SM00645"/>
    </source>
</evidence>
<keyword evidence="8" id="KW-1185">Reference proteome</keyword>
<dbReference type="GO" id="GO:0006508">
    <property type="term" value="P:proteolysis"/>
    <property type="evidence" value="ECO:0007669"/>
    <property type="project" value="UniProtKB-KW"/>
</dbReference>
<dbReference type="AlphaFoldDB" id="A0AAV0YZH8"/>
<dbReference type="PROSITE" id="PS00139">
    <property type="entry name" value="THIOL_PROTEASE_CYS"/>
    <property type="match status" value="1"/>
</dbReference>
<evidence type="ECO:0000313" key="7">
    <source>
        <dbReference type="EMBL" id="CAI8591016.1"/>
    </source>
</evidence>
<organism evidence="7 8">
    <name type="scientific">Vicia faba</name>
    <name type="common">Broad bean</name>
    <name type="synonym">Faba vulgaris</name>
    <dbReference type="NCBI Taxonomy" id="3906"/>
    <lineage>
        <taxon>Eukaryota</taxon>
        <taxon>Viridiplantae</taxon>
        <taxon>Streptophyta</taxon>
        <taxon>Embryophyta</taxon>
        <taxon>Tracheophyta</taxon>
        <taxon>Spermatophyta</taxon>
        <taxon>Magnoliopsida</taxon>
        <taxon>eudicotyledons</taxon>
        <taxon>Gunneridae</taxon>
        <taxon>Pentapetalae</taxon>
        <taxon>rosids</taxon>
        <taxon>fabids</taxon>
        <taxon>Fabales</taxon>
        <taxon>Fabaceae</taxon>
        <taxon>Papilionoideae</taxon>
        <taxon>50 kb inversion clade</taxon>
        <taxon>NPAAA clade</taxon>
        <taxon>Hologalegina</taxon>
        <taxon>IRL clade</taxon>
        <taxon>Fabeae</taxon>
        <taxon>Vicia</taxon>
    </lineage>
</organism>
<dbReference type="GO" id="GO:0008234">
    <property type="term" value="F:cysteine-type peptidase activity"/>
    <property type="evidence" value="ECO:0007669"/>
    <property type="project" value="UniProtKB-KW"/>
</dbReference>
<feature type="domain" description="Peptidase C1A papain C-terminal" evidence="6">
    <location>
        <begin position="22"/>
        <end position="210"/>
    </location>
</feature>
<proteinExistence type="inferred from homology"/>
<evidence type="ECO:0000256" key="2">
    <source>
        <dbReference type="ARBA" id="ARBA00022670"/>
    </source>
</evidence>
<evidence type="ECO:0000256" key="5">
    <source>
        <dbReference type="ARBA" id="ARBA00023157"/>
    </source>
</evidence>
<comment type="similarity">
    <text evidence="1">Belongs to the peptidase C1 family.</text>
</comment>
<sequence>MNTDTIDIANNEVVYDSTSSDPPSSLDWRSKGAVTPVKDQGTCGCCWAFACVGAIEGIVQIKKGKLIRLSEQELLDCVPNAGCNGGTKTDGFKWVIGNKGVAREDDYPYTAKKDVCRSGQISNSANSNIDSYYLVERTDRGLLGVVAKQPLSISIYAKSPEFQLYIGGIFRGEDCPETLEITHSMNKEHFEMILVDKEGSDIHCKVSAVL</sequence>
<dbReference type="SMART" id="SM00645">
    <property type="entry name" value="Pept_C1"/>
    <property type="match status" value="1"/>
</dbReference>
<dbReference type="InterPro" id="IPR039417">
    <property type="entry name" value="Peptidase_C1A_papain-like"/>
</dbReference>
<gene>
    <name evidence="7" type="ORF">VFH_I468400</name>
</gene>
<name>A0AAV0YZH8_VICFA</name>